<dbReference type="Proteomes" id="UP001469553">
    <property type="component" value="Unassembled WGS sequence"/>
</dbReference>
<accession>A0ABV0ZY55</accession>
<evidence type="ECO:0000313" key="2">
    <source>
        <dbReference type="Proteomes" id="UP001469553"/>
    </source>
</evidence>
<organism evidence="1 2">
    <name type="scientific">Ameca splendens</name>
    <dbReference type="NCBI Taxonomy" id="208324"/>
    <lineage>
        <taxon>Eukaryota</taxon>
        <taxon>Metazoa</taxon>
        <taxon>Chordata</taxon>
        <taxon>Craniata</taxon>
        <taxon>Vertebrata</taxon>
        <taxon>Euteleostomi</taxon>
        <taxon>Actinopterygii</taxon>
        <taxon>Neopterygii</taxon>
        <taxon>Teleostei</taxon>
        <taxon>Neoteleostei</taxon>
        <taxon>Acanthomorphata</taxon>
        <taxon>Ovalentaria</taxon>
        <taxon>Atherinomorphae</taxon>
        <taxon>Cyprinodontiformes</taxon>
        <taxon>Goodeidae</taxon>
        <taxon>Ameca</taxon>
    </lineage>
</organism>
<comment type="caution">
    <text evidence="1">The sequence shown here is derived from an EMBL/GenBank/DDBJ whole genome shotgun (WGS) entry which is preliminary data.</text>
</comment>
<sequence>MSKYAGVVSSEEDLNCDYIPLWPGDHITKKSDIHSCWCLSPETPKHHDTTDSSLNDYLNIPAQKKPLERKPVKEKVQIQCSFIVLLHSHICYVAQGIMQLHYLCVLQTCL</sequence>
<name>A0ABV0ZY55_9TELE</name>
<reference evidence="1 2" key="1">
    <citation type="submission" date="2021-06" db="EMBL/GenBank/DDBJ databases">
        <authorList>
            <person name="Palmer J.M."/>
        </authorList>
    </citation>
    <scope>NUCLEOTIDE SEQUENCE [LARGE SCALE GENOMIC DNA]</scope>
    <source>
        <strain evidence="1 2">AS_MEX2019</strain>
        <tissue evidence="1">Muscle</tissue>
    </source>
</reference>
<dbReference type="EMBL" id="JAHRIP010075944">
    <property type="protein sequence ID" value="MEQ2310687.1"/>
    <property type="molecule type" value="Genomic_DNA"/>
</dbReference>
<keyword evidence="2" id="KW-1185">Reference proteome</keyword>
<proteinExistence type="predicted"/>
<gene>
    <name evidence="1" type="ORF">AMECASPLE_011669</name>
</gene>
<protein>
    <submittedName>
        <fullName evidence="1">Uncharacterized protein</fullName>
    </submittedName>
</protein>
<evidence type="ECO:0000313" key="1">
    <source>
        <dbReference type="EMBL" id="MEQ2310687.1"/>
    </source>
</evidence>